<dbReference type="CDD" id="cd13606">
    <property type="entry name" value="PBP2_ProX_like"/>
    <property type="match status" value="1"/>
</dbReference>
<feature type="signal peptide" evidence="1">
    <location>
        <begin position="1"/>
        <end position="20"/>
    </location>
</feature>
<dbReference type="Gene3D" id="3.40.190.120">
    <property type="entry name" value="Osmoprotection protein (prox), domain 2"/>
    <property type="match status" value="1"/>
</dbReference>
<gene>
    <name evidence="3" type="ORF">G6048_30500</name>
</gene>
<keyword evidence="1" id="KW-0732">Signal</keyword>
<dbReference type="RefSeq" id="WP_165342830.1">
    <property type="nucleotide sequence ID" value="NZ_JAAKZX010000122.1"/>
</dbReference>
<feature type="chain" id="PRO_5046403194" evidence="1">
    <location>
        <begin position="21"/>
        <end position="310"/>
    </location>
</feature>
<evidence type="ECO:0000313" key="4">
    <source>
        <dbReference type="Proteomes" id="UP001518140"/>
    </source>
</evidence>
<dbReference type="SUPFAM" id="SSF53850">
    <property type="entry name" value="Periplasmic binding protein-like II"/>
    <property type="match status" value="1"/>
</dbReference>
<keyword evidence="4" id="KW-1185">Reference proteome</keyword>
<dbReference type="Pfam" id="PF04069">
    <property type="entry name" value="OpuAC"/>
    <property type="match status" value="1"/>
</dbReference>
<dbReference type="Gene3D" id="3.40.190.10">
    <property type="entry name" value="Periplasmic binding protein-like II"/>
    <property type="match status" value="1"/>
</dbReference>
<evidence type="ECO:0000259" key="2">
    <source>
        <dbReference type="Pfam" id="PF04069"/>
    </source>
</evidence>
<comment type="caution">
    <text evidence="3">The sequence shown here is derived from an EMBL/GenBank/DDBJ whole genome shotgun (WGS) entry which is preliminary data.</text>
</comment>
<proteinExistence type="predicted"/>
<reference evidence="3 4" key="1">
    <citation type="submission" date="2020-02" db="EMBL/GenBank/DDBJ databases">
        <title>Whole-genome analyses of novel actinobacteria.</title>
        <authorList>
            <person name="Sahin N."/>
            <person name="Tokatli A."/>
        </authorList>
    </citation>
    <scope>NUCLEOTIDE SEQUENCE [LARGE SCALE GENOMIC DNA]</scope>
    <source>
        <strain evidence="3 4">YC419</strain>
    </source>
</reference>
<evidence type="ECO:0000256" key="1">
    <source>
        <dbReference type="SAM" id="SignalP"/>
    </source>
</evidence>
<organism evidence="3 4">
    <name type="scientific">Streptomyces ureilyticus</name>
    <dbReference type="NCBI Taxonomy" id="1775131"/>
    <lineage>
        <taxon>Bacteria</taxon>
        <taxon>Bacillati</taxon>
        <taxon>Actinomycetota</taxon>
        <taxon>Actinomycetes</taxon>
        <taxon>Kitasatosporales</taxon>
        <taxon>Streptomycetaceae</taxon>
        <taxon>Streptomyces</taxon>
    </lineage>
</organism>
<name>A0ABX0DWH5_9ACTN</name>
<dbReference type="PROSITE" id="PS51257">
    <property type="entry name" value="PROKAR_LIPOPROTEIN"/>
    <property type="match status" value="1"/>
</dbReference>
<protein>
    <submittedName>
        <fullName evidence="3">ABC transporter substrate-binding protein</fullName>
    </submittedName>
</protein>
<evidence type="ECO:0000313" key="3">
    <source>
        <dbReference type="EMBL" id="NGO46288.1"/>
    </source>
</evidence>
<dbReference type="InterPro" id="IPR007210">
    <property type="entry name" value="ABC_Gly_betaine_transp_sub-bd"/>
</dbReference>
<sequence length="310" mass="32498">MNRRTLLGGLFAAASVPALAACSSGITSLDGGSGAGTGGGSSKSGITIGTANFTENQVLGYLYAAVLDAAGVKTTVRPNLGTREILIPAIKGGDIDLLPEYQGALLHYVDPKSKATEEGEMQNALAMALPAGLQVLPYGRAEDSDAFAVTRETAEKYGLASLADLKKQNGKLVMGAAPEVKTREVGVVGLKEVYGVEFKEFKSLDSSGPLVKGALKKGDVDVANLFTTDTDIQENQWVVLTDPENLIPGQHIVPLIADRRADSTVRKALAELGNVLTTADLTELNRQVDKDKKDPEDVANAYAEKKGLAA</sequence>
<accession>A0ABX0DWH5</accession>
<feature type="domain" description="ABC-type glycine betaine transport system substrate-binding" evidence="2">
    <location>
        <begin position="46"/>
        <end position="304"/>
    </location>
</feature>
<dbReference type="EMBL" id="JAAKZX010000122">
    <property type="protein sequence ID" value="NGO46288.1"/>
    <property type="molecule type" value="Genomic_DNA"/>
</dbReference>
<dbReference type="Proteomes" id="UP001518140">
    <property type="component" value="Unassembled WGS sequence"/>
</dbReference>